<protein>
    <recommendedName>
        <fullName evidence="6">DNA endonuclease activator Ctp1 C-terminal domain-containing protein</fullName>
    </recommendedName>
</protein>
<dbReference type="GO" id="GO:0003684">
    <property type="term" value="F:damaged DNA binding"/>
    <property type="evidence" value="ECO:0007669"/>
    <property type="project" value="TreeGrafter"/>
</dbReference>
<dbReference type="EMBL" id="KV417496">
    <property type="protein sequence ID" value="KZP30000.1"/>
    <property type="molecule type" value="Genomic_DNA"/>
</dbReference>
<dbReference type="InterPro" id="IPR033316">
    <property type="entry name" value="RBBP8-like"/>
</dbReference>
<dbReference type="STRING" id="436010.A0A166SZ46"/>
<dbReference type="GO" id="GO:0005634">
    <property type="term" value="C:nucleus"/>
    <property type="evidence" value="ECO:0007669"/>
    <property type="project" value="UniProtKB-SubCell"/>
</dbReference>
<reference evidence="7 8" key="1">
    <citation type="journal article" date="2016" name="Mol. Biol. Evol.">
        <title>Comparative Genomics of Early-Diverging Mushroom-Forming Fungi Provides Insights into the Origins of Lignocellulose Decay Capabilities.</title>
        <authorList>
            <person name="Nagy L.G."/>
            <person name="Riley R."/>
            <person name="Tritt A."/>
            <person name="Adam C."/>
            <person name="Daum C."/>
            <person name="Floudas D."/>
            <person name="Sun H."/>
            <person name="Yadav J.S."/>
            <person name="Pangilinan J."/>
            <person name="Larsson K.H."/>
            <person name="Matsuura K."/>
            <person name="Barry K."/>
            <person name="Labutti K."/>
            <person name="Kuo R."/>
            <person name="Ohm R.A."/>
            <person name="Bhattacharya S.S."/>
            <person name="Shirouzu T."/>
            <person name="Yoshinaga Y."/>
            <person name="Martin F.M."/>
            <person name="Grigoriev I.V."/>
            <person name="Hibbett D.S."/>
        </authorList>
    </citation>
    <scope>NUCLEOTIDE SEQUENCE [LARGE SCALE GENOMIC DNA]</scope>
    <source>
        <strain evidence="7 8">CBS 109695</strain>
    </source>
</reference>
<feature type="compositionally biased region" description="Polar residues" evidence="5">
    <location>
        <begin position="363"/>
        <end position="378"/>
    </location>
</feature>
<dbReference type="PANTHER" id="PTHR15107:SF0">
    <property type="entry name" value="DNA ENDONUCLEASE ACTIVATOR CTP1 C-TERMINAL DOMAIN-CONTAINING PROTEIN"/>
    <property type="match status" value="1"/>
</dbReference>
<keyword evidence="3" id="KW-0539">Nucleus</keyword>
<feature type="domain" description="DNA endonuclease activator Ctp1 C-terminal" evidence="6">
    <location>
        <begin position="421"/>
        <end position="534"/>
    </location>
</feature>
<dbReference type="AlphaFoldDB" id="A0A166SZ46"/>
<name>A0A166SZ46_9AGAM</name>
<feature type="compositionally biased region" description="Basic residues" evidence="5">
    <location>
        <begin position="343"/>
        <end position="362"/>
    </location>
</feature>
<evidence type="ECO:0000256" key="1">
    <source>
        <dbReference type="ARBA" id="ARBA00004123"/>
    </source>
</evidence>
<evidence type="ECO:0000256" key="2">
    <source>
        <dbReference type="ARBA" id="ARBA00022763"/>
    </source>
</evidence>
<keyword evidence="2" id="KW-0227">DNA damage</keyword>
<feature type="coiled-coil region" evidence="4">
    <location>
        <begin position="83"/>
        <end position="167"/>
    </location>
</feature>
<dbReference type="GO" id="GO:0010792">
    <property type="term" value="P:DNA double-strand break processing involved in repair via single-strand annealing"/>
    <property type="evidence" value="ECO:0007669"/>
    <property type="project" value="TreeGrafter"/>
</dbReference>
<keyword evidence="4" id="KW-0175">Coiled coil</keyword>
<keyword evidence="8" id="KW-1185">Reference proteome</keyword>
<dbReference type="PANTHER" id="PTHR15107">
    <property type="entry name" value="RETINOBLASTOMA BINDING PROTEIN 8"/>
    <property type="match status" value="1"/>
</dbReference>
<evidence type="ECO:0000256" key="5">
    <source>
        <dbReference type="SAM" id="MobiDB-lite"/>
    </source>
</evidence>
<accession>A0A166SZ46</accession>
<feature type="region of interest" description="Disordered" evidence="5">
    <location>
        <begin position="223"/>
        <end position="245"/>
    </location>
</feature>
<evidence type="ECO:0000256" key="4">
    <source>
        <dbReference type="SAM" id="Coils"/>
    </source>
</evidence>
<evidence type="ECO:0000256" key="3">
    <source>
        <dbReference type="ARBA" id="ARBA00023242"/>
    </source>
</evidence>
<gene>
    <name evidence="7" type="ORF">FIBSPDRAFT_778175</name>
</gene>
<dbReference type="InterPro" id="IPR013882">
    <property type="entry name" value="Ctp1_C"/>
</dbReference>
<organism evidence="7 8">
    <name type="scientific">Athelia psychrophila</name>
    <dbReference type="NCBI Taxonomy" id="1759441"/>
    <lineage>
        <taxon>Eukaryota</taxon>
        <taxon>Fungi</taxon>
        <taxon>Dikarya</taxon>
        <taxon>Basidiomycota</taxon>
        <taxon>Agaricomycotina</taxon>
        <taxon>Agaricomycetes</taxon>
        <taxon>Agaricomycetidae</taxon>
        <taxon>Atheliales</taxon>
        <taxon>Atheliaceae</taxon>
        <taxon>Athelia</taxon>
    </lineage>
</organism>
<sequence length="568" mass="64618">MEPSPSHESLMMHKLRADRYKKDLEVGQRKYDHLDWANKETSRKLYEVNQTGRQLAVLLGFEDITEAYTSISRGMHDCDQTHANKQYHRIQELEKQLAEQREVDSSLQRELESATEETEDLRARLRLAASEPTHPDSSVISPLHSALADLRERYDALLKAKEDAATAYKKDYRQWREFKRHLYKDTLHNKKIKNHGTDVSTAKRKIRTVSGSSRAEKMMNNASDEVNKENGDVPSSSVVSSSLGTEMRPPLQTLNAVVSPSLAFRDEPSTANAQKRKQRDVEAPVMPVASSSKLERELPSFFIPKPGHGLITRQDQPQCFAHTPSSETEDDSQAPILLNEHRPTKRLSSPKHHQPSAGKKRQSTSGSDIKRAMNSNNSKDVDYLGYKGRGRYAQAAQHDPDKTINAQFEINPSRNGGLPFQFDAVVRNKEERKHLNAGDCECCRDYYDAIGALPARLQQPQWESPTSTPHSAHAHKRPNLAISSLAGPSHTLSHAQRENDIDHHKREISRHRHNWERASTPPGYWDIGFPTTQEASAINEKAKEIHMQKLDMVEKEANQYDGRYRKRD</sequence>
<proteinExistence type="predicted"/>
<dbReference type="Pfam" id="PF08573">
    <property type="entry name" value="SAE2"/>
    <property type="match status" value="1"/>
</dbReference>
<dbReference type="Proteomes" id="UP000076532">
    <property type="component" value="Unassembled WGS sequence"/>
</dbReference>
<feature type="region of interest" description="Disordered" evidence="5">
    <location>
        <begin position="341"/>
        <end position="383"/>
    </location>
</feature>
<comment type="subcellular location">
    <subcellularLocation>
        <location evidence="1">Nucleus</location>
    </subcellularLocation>
</comment>
<evidence type="ECO:0000313" key="8">
    <source>
        <dbReference type="Proteomes" id="UP000076532"/>
    </source>
</evidence>
<evidence type="ECO:0000259" key="6">
    <source>
        <dbReference type="Pfam" id="PF08573"/>
    </source>
</evidence>
<feature type="region of interest" description="Disordered" evidence="5">
    <location>
        <begin position="260"/>
        <end position="291"/>
    </location>
</feature>
<evidence type="ECO:0000313" key="7">
    <source>
        <dbReference type="EMBL" id="KZP30000.1"/>
    </source>
</evidence>
<dbReference type="OrthoDB" id="5801062at2759"/>